<keyword evidence="2" id="KW-1185">Reference proteome</keyword>
<dbReference type="Proteomes" id="UP000007150">
    <property type="component" value="Chromosome 1"/>
</dbReference>
<name>F6EU32_SPHCR</name>
<gene>
    <name evidence="1" type="ORF">Sphch_0137</name>
</gene>
<sequence>MTGCLLLKLCLVCSSPKGDEMDVSILQALVTKVLKYEGEYNVQSYLEQTRDAVANMVGSPQEPTYQTQFAEGFKNLKASLMGMSEALSPGDWDRLDEIAGKDDFSNRLSDDIEKLINENAATPAVIRDSLVKIAADRSNELGHYRALLKNLNYFGFDPSENDLDEAQVGFKIPRSIFDNHFTDLINELNFIRKFVRMIAEAEGENPDDVDVGSISTTDPVFWLIVAFGVGKSIAKIADWCLDTWKKVEDIRNIRAQTAQLQAFETDEVERIFGPKIEQQIQAAIEAKVEELTRELDDQGRKNELQNGLRYILRQFLARVERGLTVDIKYLPHSEADDDTESSEEKEHRRAEIHEVASRLVFPHAVGEPVLKLEAANDDKAAKS</sequence>
<accession>F6EU32</accession>
<dbReference type="AlphaFoldDB" id="F6EU32"/>
<proteinExistence type="predicted"/>
<reference evidence="1 2" key="1">
    <citation type="submission" date="2011-05" db="EMBL/GenBank/DDBJ databases">
        <title>Complete sequence of chromosome 1 of Sphingobium chlorophenolicum L-1.</title>
        <authorList>
            <consortium name="US DOE Joint Genome Institute"/>
            <person name="Lucas S."/>
            <person name="Han J."/>
            <person name="Lapidus A."/>
            <person name="Cheng J.-F."/>
            <person name="Goodwin L."/>
            <person name="Pitluck S."/>
            <person name="Peters L."/>
            <person name="Daligault H."/>
            <person name="Han C."/>
            <person name="Tapia R."/>
            <person name="Land M."/>
            <person name="Hauser L."/>
            <person name="Kyrpides N."/>
            <person name="Ivanova N."/>
            <person name="Pagani I."/>
            <person name="Turner P."/>
            <person name="Copley S."/>
            <person name="Woyke T."/>
        </authorList>
    </citation>
    <scope>NUCLEOTIDE SEQUENCE [LARGE SCALE GENOMIC DNA]</scope>
    <source>
        <strain evidence="1 2">L-1</strain>
    </source>
</reference>
<dbReference type="HOGENOM" id="CLU_721419_0_0_5"/>
<dbReference type="STRING" id="690566.Sphch_0137"/>
<evidence type="ECO:0000313" key="2">
    <source>
        <dbReference type="Proteomes" id="UP000007150"/>
    </source>
</evidence>
<protein>
    <submittedName>
        <fullName evidence="1">Uncharacterized protein</fullName>
    </submittedName>
</protein>
<dbReference type="EMBL" id="CP002798">
    <property type="protein sequence ID" value="AEG47839.1"/>
    <property type="molecule type" value="Genomic_DNA"/>
</dbReference>
<organism evidence="1 2">
    <name type="scientific">Sphingobium chlorophenolicum L-1</name>
    <dbReference type="NCBI Taxonomy" id="690566"/>
    <lineage>
        <taxon>Bacteria</taxon>
        <taxon>Pseudomonadati</taxon>
        <taxon>Pseudomonadota</taxon>
        <taxon>Alphaproteobacteria</taxon>
        <taxon>Sphingomonadales</taxon>
        <taxon>Sphingomonadaceae</taxon>
        <taxon>Sphingobium</taxon>
    </lineage>
</organism>
<evidence type="ECO:0000313" key="1">
    <source>
        <dbReference type="EMBL" id="AEG47839.1"/>
    </source>
</evidence>
<dbReference type="KEGG" id="sch:Sphch_0137"/>